<keyword evidence="2" id="KW-1185">Reference proteome</keyword>
<gene>
    <name evidence="1" type="ORF">OWV82_004712</name>
</gene>
<evidence type="ECO:0000313" key="1">
    <source>
        <dbReference type="EMBL" id="KAJ4725912.1"/>
    </source>
</evidence>
<reference evidence="1 2" key="1">
    <citation type="journal article" date="2023" name="Science">
        <title>Complex scaffold remodeling in plant triterpene biosynthesis.</title>
        <authorList>
            <person name="De La Pena R."/>
            <person name="Hodgson H."/>
            <person name="Liu J.C."/>
            <person name="Stephenson M.J."/>
            <person name="Martin A.C."/>
            <person name="Owen C."/>
            <person name="Harkess A."/>
            <person name="Leebens-Mack J."/>
            <person name="Jimenez L.E."/>
            <person name="Osbourn A."/>
            <person name="Sattely E.S."/>
        </authorList>
    </citation>
    <scope>NUCLEOTIDE SEQUENCE [LARGE SCALE GENOMIC DNA]</scope>
    <source>
        <strain evidence="2">cv. JPN11</strain>
        <tissue evidence="1">Leaf</tissue>
    </source>
</reference>
<proteinExistence type="predicted"/>
<accession>A0ACC1YRS9</accession>
<dbReference type="EMBL" id="CM051395">
    <property type="protein sequence ID" value="KAJ4725912.1"/>
    <property type="molecule type" value="Genomic_DNA"/>
</dbReference>
<sequence length="241" mass="27286">MYPLPHSSDFYGTNSTSYDDLLPSHFPSAPLPPPPHLLVPDQLESSLNMAYSHSSSTSGCSSYGSPNYATSHQQPTLMQRSISSHSLQKNNGVQGGFMSANEYYLDMETSPVRRVCSTGDLHRINMGQYCHRSGSPLASESSIIIEGMNRASRYSPEEKKERIERYRTKRTQRNFNKKIKYACRKTLADSRPRIRGRFARNEEIEKNPQVQWNNVGGEEDDEDDDNWISYLDSVSSGNLFS</sequence>
<dbReference type="Proteomes" id="UP001164539">
    <property type="component" value="Chromosome 2"/>
</dbReference>
<evidence type="ECO:0000313" key="2">
    <source>
        <dbReference type="Proteomes" id="UP001164539"/>
    </source>
</evidence>
<name>A0ACC1YRS9_MELAZ</name>
<organism evidence="1 2">
    <name type="scientific">Melia azedarach</name>
    <name type="common">Chinaberry tree</name>
    <dbReference type="NCBI Taxonomy" id="155640"/>
    <lineage>
        <taxon>Eukaryota</taxon>
        <taxon>Viridiplantae</taxon>
        <taxon>Streptophyta</taxon>
        <taxon>Embryophyta</taxon>
        <taxon>Tracheophyta</taxon>
        <taxon>Spermatophyta</taxon>
        <taxon>Magnoliopsida</taxon>
        <taxon>eudicotyledons</taxon>
        <taxon>Gunneridae</taxon>
        <taxon>Pentapetalae</taxon>
        <taxon>rosids</taxon>
        <taxon>malvids</taxon>
        <taxon>Sapindales</taxon>
        <taxon>Meliaceae</taxon>
        <taxon>Melia</taxon>
    </lineage>
</organism>
<protein>
    <submittedName>
        <fullName evidence="1">Zinc finger protein CONSTANS-like</fullName>
    </submittedName>
</protein>
<comment type="caution">
    <text evidence="1">The sequence shown here is derived from an EMBL/GenBank/DDBJ whole genome shotgun (WGS) entry which is preliminary data.</text>
</comment>